<feature type="non-terminal residue" evidence="4">
    <location>
        <position position="798"/>
    </location>
</feature>
<dbReference type="InterPro" id="IPR055486">
    <property type="entry name" value="CUL7/CUL9_N"/>
</dbReference>
<dbReference type="EMBL" id="CATNWA010000036">
    <property type="protein sequence ID" value="CAI9532051.1"/>
    <property type="molecule type" value="Genomic_DNA"/>
</dbReference>
<feature type="domain" description="CUL7/CUL9 N-terminal" evidence="3">
    <location>
        <begin position="7"/>
        <end position="92"/>
    </location>
</feature>
<feature type="domain" description="CPH" evidence="2">
    <location>
        <begin position="364"/>
        <end position="435"/>
    </location>
</feature>
<dbReference type="InterPro" id="IPR014722">
    <property type="entry name" value="Rib_uL2_dom2"/>
</dbReference>
<keyword evidence="5" id="KW-1185">Reference proteome</keyword>
<organism evidence="4 5">
    <name type="scientific">Staurois parvus</name>
    <dbReference type="NCBI Taxonomy" id="386267"/>
    <lineage>
        <taxon>Eukaryota</taxon>
        <taxon>Metazoa</taxon>
        <taxon>Chordata</taxon>
        <taxon>Craniata</taxon>
        <taxon>Vertebrata</taxon>
        <taxon>Euteleostomi</taxon>
        <taxon>Amphibia</taxon>
        <taxon>Batrachia</taxon>
        <taxon>Anura</taxon>
        <taxon>Neobatrachia</taxon>
        <taxon>Ranoidea</taxon>
        <taxon>Ranidae</taxon>
        <taxon>Staurois</taxon>
    </lineage>
</organism>
<reference evidence="4" key="1">
    <citation type="submission" date="2023-05" db="EMBL/GenBank/DDBJ databases">
        <authorList>
            <person name="Stuckert A."/>
        </authorList>
    </citation>
    <scope>NUCLEOTIDE SEQUENCE</scope>
</reference>
<comment type="caution">
    <text evidence="4">The sequence shown here is derived from an EMBL/GenBank/DDBJ whole genome shotgun (WGS) entry which is preliminary data.</text>
</comment>
<dbReference type="InterPro" id="IPR021097">
    <property type="entry name" value="CPH_domain"/>
</dbReference>
<dbReference type="Proteomes" id="UP001162483">
    <property type="component" value="Unassembled WGS sequence"/>
</dbReference>
<evidence type="ECO:0000256" key="1">
    <source>
        <dbReference type="SAM" id="MobiDB-lite"/>
    </source>
</evidence>
<evidence type="ECO:0000259" key="2">
    <source>
        <dbReference type="Pfam" id="PF11515"/>
    </source>
</evidence>
<evidence type="ECO:0008006" key="6">
    <source>
        <dbReference type="Google" id="ProtNLM"/>
    </source>
</evidence>
<feature type="region of interest" description="Disordered" evidence="1">
    <location>
        <begin position="582"/>
        <end position="616"/>
    </location>
</feature>
<dbReference type="InterPro" id="IPR045093">
    <property type="entry name" value="Cullin"/>
</dbReference>
<evidence type="ECO:0000313" key="4">
    <source>
        <dbReference type="EMBL" id="CAI9532051.1"/>
    </source>
</evidence>
<proteinExistence type="predicted"/>
<name>A0ABN9A7R3_9NEOB</name>
<dbReference type="SUPFAM" id="SSF63748">
    <property type="entry name" value="Tudor/PWWP/MBT"/>
    <property type="match status" value="1"/>
</dbReference>
<dbReference type="SUPFAM" id="SSF48371">
    <property type="entry name" value="ARM repeat"/>
    <property type="match status" value="1"/>
</dbReference>
<evidence type="ECO:0000313" key="5">
    <source>
        <dbReference type="Proteomes" id="UP001162483"/>
    </source>
</evidence>
<feature type="region of interest" description="Disordered" evidence="1">
    <location>
        <begin position="88"/>
        <end position="108"/>
    </location>
</feature>
<evidence type="ECO:0000259" key="3">
    <source>
        <dbReference type="Pfam" id="PF23168"/>
    </source>
</evidence>
<dbReference type="Gene3D" id="2.30.30.30">
    <property type="match status" value="1"/>
</dbReference>
<feature type="compositionally biased region" description="Polar residues" evidence="1">
    <location>
        <begin position="582"/>
        <end position="591"/>
    </location>
</feature>
<dbReference type="InterPro" id="IPR016024">
    <property type="entry name" value="ARM-type_fold"/>
</dbReference>
<feature type="compositionally biased region" description="Basic and acidic residues" evidence="1">
    <location>
        <begin position="88"/>
        <end position="100"/>
    </location>
</feature>
<protein>
    <recommendedName>
        <fullName evidence="6">Cullin-9</fullName>
    </recommendedName>
</protein>
<dbReference type="PANTHER" id="PTHR22771">
    <property type="entry name" value="CULLIN AND GALACTOSE-BINDING DOMAIN-CONTAINING"/>
    <property type="match status" value="1"/>
</dbReference>
<sequence length="798" mass="88930">MLVGERRNGNLLVQLDPKLQAQPVELLRQRLSPDGHTEYLIRWALQNVEETAGSGGTTSQAESKSPNILMWMSAEEVYTNCPTLLGKRKSEGPGIAEEKPSGSPDEGALQEMTEDVRMLVQRATRQMSQDSGPDSSILNTIHVLSAYASIGSLAGVFKETGALDMLMKMLCNPEKQIRKNAGKMLRALASHDAGSRAHVLLSLSQQDGIEQHMDFESRYTLLQLFAETTSSEEHCISFEGIHLPQIPGKQLFSLVKRYLCVTSLLDLLSSDRPDRGEMSRLQRQFDFSMAMGSLICELVRVMGWVSEESTEKENISDYEQLPRIIRSIFQPKVPACTSFQVESSSQIHATASMKKPAKMFLEPSDFATRNAYVDYVQESLKQGMTVKMLEDYDEICSGDEGVFRQCNNGMPPVQVLWRSTGRTYWVHWHMVQILAEQADEDCADRASTMAESVKVSPVAQYFPCKPCGTMYSLPYLGIVAFEERGILRQDEWWEVLFFIRRLEIQEQNEVYKMIRHNLEELHGADEASLIKASVSVDLAQKIMEFLREHFHGSNLKDLQSSHVYLKYLHRPSTVARLTSCSSSSAQDNSVSGVAVSKKTKSDETKKANKAEAGPSEPTDLQVLRRLLSLEGIPLSLTAEDKSKGIGTFWGSSPRVCLELLTEMLDKVKRSVCAPGALGFIVQIMEQQLGEEAHGIKMEGRTSCRDKIVKLLVELLTSHPKDKVLVLMCLQLTYLVMCKYDWRVLFATEGGVRAVLGCMQEHNSSAAIQHIGLVVLKVLTGVDGSDPPGSSKCNNLNPG</sequence>
<accession>A0ABN9A7R3</accession>
<dbReference type="PANTHER" id="PTHR22771:SF4">
    <property type="entry name" value="CULLIN 7-RELATED"/>
    <property type="match status" value="1"/>
</dbReference>
<feature type="compositionally biased region" description="Basic and acidic residues" evidence="1">
    <location>
        <begin position="599"/>
        <end position="609"/>
    </location>
</feature>
<dbReference type="Pfam" id="PF23168">
    <property type="entry name" value="CUL7_CUL9_N"/>
    <property type="match status" value="1"/>
</dbReference>
<dbReference type="Pfam" id="PF11515">
    <property type="entry name" value="Cul7"/>
    <property type="match status" value="1"/>
</dbReference>
<gene>
    <name evidence="4" type="ORF">SPARVUS_LOCUS96995</name>
</gene>